<keyword evidence="3 6" id="KW-0812">Transmembrane</keyword>
<organism evidence="7 8">
    <name type="scientific">Sinosporangium siamense</name>
    <dbReference type="NCBI Taxonomy" id="1367973"/>
    <lineage>
        <taxon>Bacteria</taxon>
        <taxon>Bacillati</taxon>
        <taxon>Actinomycetota</taxon>
        <taxon>Actinomycetes</taxon>
        <taxon>Streptosporangiales</taxon>
        <taxon>Streptosporangiaceae</taxon>
        <taxon>Sinosporangium</taxon>
    </lineage>
</organism>
<keyword evidence="2" id="KW-1003">Cell membrane</keyword>
<evidence type="ECO:0000256" key="1">
    <source>
        <dbReference type="ARBA" id="ARBA00004651"/>
    </source>
</evidence>
<feature type="transmembrane region" description="Helical" evidence="6">
    <location>
        <begin position="205"/>
        <end position="227"/>
    </location>
</feature>
<keyword evidence="4 6" id="KW-1133">Transmembrane helix</keyword>
<dbReference type="InterPro" id="IPR019108">
    <property type="entry name" value="Caa3_assmbl_CtaG-rel"/>
</dbReference>
<evidence type="ECO:0000256" key="5">
    <source>
        <dbReference type="ARBA" id="ARBA00023136"/>
    </source>
</evidence>
<dbReference type="EMBL" id="BOOW01000030">
    <property type="protein sequence ID" value="GII94537.1"/>
    <property type="molecule type" value="Genomic_DNA"/>
</dbReference>
<evidence type="ECO:0000256" key="3">
    <source>
        <dbReference type="ARBA" id="ARBA00022692"/>
    </source>
</evidence>
<feature type="transmembrane region" description="Helical" evidence="6">
    <location>
        <begin position="138"/>
        <end position="159"/>
    </location>
</feature>
<dbReference type="Proteomes" id="UP000606172">
    <property type="component" value="Unassembled WGS sequence"/>
</dbReference>
<dbReference type="Pfam" id="PF09678">
    <property type="entry name" value="Caa3_CtaG"/>
    <property type="match status" value="1"/>
</dbReference>
<protein>
    <submittedName>
        <fullName evidence="7">Membrane protein</fullName>
    </submittedName>
</protein>
<sequence>MRLIAFLAHGGDHAGLEPATLLTAAGLVLAGGGYLAGLRVLAGGDQNTVRQGARRLGTHRAYAFACGMLAVAVALLPPFEPIADQRFSTHMVQHMLLIAVAAPLLALGAAEVVIPLALPVRARRRLAALTHASRTLPLLRLLWLPVTAWLAHLAVLWFWHLPGPYDLALKSDPVHALEHLTFLAGAWLLWWHVTTPTARKLSAPVALLYMFVTAVPSAALGAVLTLAPTPLFPVQAGAAARSGVDPLADQQLAGLVMWVPADVVYLISFVILFLLWMRPTSTEAQR</sequence>
<dbReference type="GO" id="GO:0005886">
    <property type="term" value="C:plasma membrane"/>
    <property type="evidence" value="ECO:0007669"/>
    <property type="project" value="UniProtKB-SubCell"/>
</dbReference>
<proteinExistence type="predicted"/>
<feature type="transmembrane region" description="Helical" evidence="6">
    <location>
        <begin position="61"/>
        <end position="79"/>
    </location>
</feature>
<keyword evidence="5 6" id="KW-0472">Membrane</keyword>
<gene>
    <name evidence="7" type="ORF">Ssi02_47680</name>
</gene>
<evidence type="ECO:0000256" key="6">
    <source>
        <dbReference type="SAM" id="Phobius"/>
    </source>
</evidence>
<feature type="transmembrane region" description="Helical" evidence="6">
    <location>
        <begin position="20"/>
        <end position="41"/>
    </location>
</feature>
<evidence type="ECO:0000256" key="2">
    <source>
        <dbReference type="ARBA" id="ARBA00022475"/>
    </source>
</evidence>
<comment type="subcellular location">
    <subcellularLocation>
        <location evidence="1">Cell membrane</location>
        <topology evidence="1">Multi-pass membrane protein</topology>
    </subcellularLocation>
</comment>
<reference evidence="7" key="1">
    <citation type="submission" date="2021-01" db="EMBL/GenBank/DDBJ databases">
        <title>Whole genome shotgun sequence of Sinosporangium siamense NBRC 109515.</title>
        <authorList>
            <person name="Komaki H."/>
            <person name="Tamura T."/>
        </authorList>
    </citation>
    <scope>NUCLEOTIDE SEQUENCE</scope>
    <source>
        <strain evidence="7">NBRC 109515</strain>
    </source>
</reference>
<evidence type="ECO:0000313" key="8">
    <source>
        <dbReference type="Proteomes" id="UP000606172"/>
    </source>
</evidence>
<name>A0A919RIQ3_9ACTN</name>
<feature type="transmembrane region" description="Helical" evidence="6">
    <location>
        <begin position="174"/>
        <end position="193"/>
    </location>
</feature>
<comment type="caution">
    <text evidence="7">The sequence shown here is derived from an EMBL/GenBank/DDBJ whole genome shotgun (WGS) entry which is preliminary data.</text>
</comment>
<evidence type="ECO:0000256" key="4">
    <source>
        <dbReference type="ARBA" id="ARBA00022989"/>
    </source>
</evidence>
<keyword evidence="8" id="KW-1185">Reference proteome</keyword>
<dbReference type="AlphaFoldDB" id="A0A919RIQ3"/>
<evidence type="ECO:0000313" key="7">
    <source>
        <dbReference type="EMBL" id="GII94537.1"/>
    </source>
</evidence>
<feature type="transmembrane region" description="Helical" evidence="6">
    <location>
        <begin position="255"/>
        <end position="276"/>
    </location>
</feature>
<dbReference type="RefSeq" id="WP_204029105.1">
    <property type="nucleotide sequence ID" value="NZ_BOOW01000030.1"/>
</dbReference>
<accession>A0A919RIQ3</accession>
<feature type="transmembrane region" description="Helical" evidence="6">
    <location>
        <begin position="91"/>
        <end position="118"/>
    </location>
</feature>